<evidence type="ECO:0000259" key="11">
    <source>
        <dbReference type="PROSITE" id="PS50026"/>
    </source>
</evidence>
<dbReference type="PROSITE" id="PS01186">
    <property type="entry name" value="EGF_2"/>
    <property type="match status" value="1"/>
</dbReference>
<dbReference type="Proteomes" id="UP000261560">
    <property type="component" value="Unplaced"/>
</dbReference>
<evidence type="ECO:0000256" key="1">
    <source>
        <dbReference type="ARBA" id="ARBA00004479"/>
    </source>
</evidence>
<dbReference type="InterPro" id="IPR024079">
    <property type="entry name" value="MetalloPept_cat_dom_sf"/>
</dbReference>
<dbReference type="GO" id="GO:0006954">
    <property type="term" value="P:inflammatory response"/>
    <property type="evidence" value="ECO:0007669"/>
    <property type="project" value="TreeGrafter"/>
</dbReference>
<dbReference type="PaxDb" id="30732-ENSOMEP00000022619"/>
<dbReference type="InterPro" id="IPR036436">
    <property type="entry name" value="Disintegrin_dom_sf"/>
</dbReference>
<dbReference type="SMART" id="SM00608">
    <property type="entry name" value="ACR"/>
    <property type="match status" value="1"/>
</dbReference>
<dbReference type="GeneTree" id="ENSGT00940000158585"/>
<feature type="domain" description="Peptidase M12B" evidence="13">
    <location>
        <begin position="259"/>
        <end position="457"/>
    </location>
</feature>
<keyword evidence="15" id="KW-1185">Reference proteome</keyword>
<feature type="transmembrane region" description="Helical" evidence="10">
    <location>
        <begin position="728"/>
        <end position="752"/>
    </location>
</feature>
<dbReference type="SUPFAM" id="SSF55486">
    <property type="entry name" value="Metalloproteases ('zincins'), catalytic domain"/>
    <property type="match status" value="1"/>
</dbReference>
<dbReference type="InterPro" id="IPR000742">
    <property type="entry name" value="EGF"/>
</dbReference>
<dbReference type="PROSITE" id="PS50026">
    <property type="entry name" value="EGF_3"/>
    <property type="match status" value="1"/>
</dbReference>
<dbReference type="PRINTS" id="PR00289">
    <property type="entry name" value="DISINTEGRIN"/>
</dbReference>
<evidence type="ECO:0000256" key="2">
    <source>
        <dbReference type="ARBA" id="ARBA00022536"/>
    </source>
</evidence>
<evidence type="ECO:0000259" key="13">
    <source>
        <dbReference type="PROSITE" id="PS50215"/>
    </source>
</evidence>
<keyword evidence="6 8" id="KW-1015">Disulfide bond</keyword>
<dbReference type="Pfam" id="PF07974">
    <property type="entry name" value="EGF_2"/>
    <property type="match status" value="1"/>
</dbReference>
<dbReference type="Ensembl" id="ENSOMET00000014326.1">
    <property type="protein sequence ID" value="ENSOMEP00000022619.1"/>
    <property type="gene ID" value="ENSOMEG00000002242.1"/>
</dbReference>
<evidence type="ECO:0000256" key="10">
    <source>
        <dbReference type="SAM" id="Phobius"/>
    </source>
</evidence>
<feature type="disulfide bond" evidence="7">
    <location>
        <begin position="523"/>
        <end position="543"/>
    </location>
</feature>
<dbReference type="GO" id="GO:0002693">
    <property type="term" value="P:positive regulation of cellular extravasation"/>
    <property type="evidence" value="ECO:0007669"/>
    <property type="project" value="TreeGrafter"/>
</dbReference>
<dbReference type="STRING" id="30732.ENSOMEP00000022619"/>
<dbReference type="PROSITE" id="PS50215">
    <property type="entry name" value="ADAM_MEPRO"/>
    <property type="match status" value="1"/>
</dbReference>
<dbReference type="GO" id="GO:0046872">
    <property type="term" value="F:metal ion binding"/>
    <property type="evidence" value="ECO:0007669"/>
    <property type="project" value="UniProtKB-KW"/>
</dbReference>
<dbReference type="AlphaFoldDB" id="A0A3B3CZK7"/>
<dbReference type="GO" id="GO:0004222">
    <property type="term" value="F:metalloendopeptidase activity"/>
    <property type="evidence" value="ECO:0007669"/>
    <property type="project" value="InterPro"/>
</dbReference>
<comment type="subcellular location">
    <subcellularLocation>
        <location evidence="1">Membrane</location>
        <topology evidence="1">Single-pass type I membrane protein</topology>
    </subcellularLocation>
</comment>
<keyword evidence="9" id="KW-0862">Zinc</keyword>
<feature type="active site" evidence="9">
    <location>
        <position position="394"/>
    </location>
</feature>
<organism evidence="14 15">
    <name type="scientific">Oryzias melastigma</name>
    <name type="common">Marine medaka</name>
    <dbReference type="NCBI Taxonomy" id="30732"/>
    <lineage>
        <taxon>Eukaryota</taxon>
        <taxon>Metazoa</taxon>
        <taxon>Chordata</taxon>
        <taxon>Craniata</taxon>
        <taxon>Vertebrata</taxon>
        <taxon>Euteleostomi</taxon>
        <taxon>Actinopterygii</taxon>
        <taxon>Neopterygii</taxon>
        <taxon>Teleostei</taxon>
        <taxon>Neoteleostei</taxon>
        <taxon>Acanthomorphata</taxon>
        <taxon>Ovalentaria</taxon>
        <taxon>Atherinomorphae</taxon>
        <taxon>Beloniformes</taxon>
        <taxon>Adrianichthyidae</taxon>
        <taxon>Oryziinae</taxon>
        <taxon>Oryzias</taxon>
    </lineage>
</organism>
<dbReference type="InterPro" id="IPR013111">
    <property type="entry name" value="EGF_extracell"/>
</dbReference>
<dbReference type="CDD" id="cd04269">
    <property type="entry name" value="ZnMc_adamalysin_II_like"/>
    <property type="match status" value="1"/>
</dbReference>
<dbReference type="GO" id="GO:0005886">
    <property type="term" value="C:plasma membrane"/>
    <property type="evidence" value="ECO:0007669"/>
    <property type="project" value="UniProtKB-ARBA"/>
</dbReference>
<dbReference type="InterPro" id="IPR034027">
    <property type="entry name" value="Reprolysin_adamalysin"/>
</dbReference>
<evidence type="ECO:0000256" key="7">
    <source>
        <dbReference type="PROSITE-ProRule" id="PRU00068"/>
    </source>
</evidence>
<feature type="disulfide bond" evidence="8">
    <location>
        <begin position="687"/>
        <end position="697"/>
    </location>
</feature>
<dbReference type="FunFam" id="4.10.70.10:FF:000001">
    <property type="entry name" value="Disintegrin and metalloproteinase domain-containing protein 22"/>
    <property type="match status" value="1"/>
</dbReference>
<feature type="domain" description="EGF-like" evidence="11">
    <location>
        <begin position="683"/>
        <end position="715"/>
    </location>
</feature>
<evidence type="ECO:0000256" key="8">
    <source>
        <dbReference type="PROSITE-ProRule" id="PRU00076"/>
    </source>
</evidence>
<feature type="binding site" evidence="9">
    <location>
        <position position="393"/>
    </location>
    <ligand>
        <name>Zn(2+)</name>
        <dbReference type="ChEBI" id="CHEBI:29105"/>
        <note>catalytic</note>
    </ligand>
</feature>
<keyword evidence="9" id="KW-0479">Metal-binding</keyword>
<dbReference type="InterPro" id="IPR001762">
    <property type="entry name" value="Disintegrin_dom"/>
</dbReference>
<evidence type="ECO:0000256" key="9">
    <source>
        <dbReference type="PROSITE-ProRule" id="PRU00276"/>
    </source>
</evidence>
<dbReference type="GO" id="GO:0022407">
    <property type="term" value="P:regulation of cell-cell adhesion"/>
    <property type="evidence" value="ECO:0007669"/>
    <property type="project" value="TreeGrafter"/>
</dbReference>
<evidence type="ECO:0000313" key="15">
    <source>
        <dbReference type="Proteomes" id="UP000261560"/>
    </source>
</evidence>
<dbReference type="Pfam" id="PF00200">
    <property type="entry name" value="Disintegrin"/>
    <property type="match status" value="1"/>
</dbReference>
<dbReference type="InterPro" id="IPR002870">
    <property type="entry name" value="Peptidase_M12B_N"/>
</dbReference>
<dbReference type="InterPro" id="IPR001590">
    <property type="entry name" value="Peptidase_M12B"/>
</dbReference>
<dbReference type="PROSITE" id="PS00427">
    <property type="entry name" value="DISINTEGRIN_1"/>
    <property type="match status" value="1"/>
</dbReference>
<dbReference type="PANTHER" id="PTHR11905">
    <property type="entry name" value="ADAM A DISINTEGRIN AND METALLOPROTEASE DOMAIN"/>
    <property type="match status" value="1"/>
</dbReference>
<keyword evidence="5 10" id="KW-0472">Membrane</keyword>
<evidence type="ECO:0000259" key="12">
    <source>
        <dbReference type="PROSITE" id="PS50214"/>
    </source>
</evidence>
<dbReference type="GO" id="GO:0002020">
    <property type="term" value="F:protease binding"/>
    <property type="evidence" value="ECO:0007669"/>
    <property type="project" value="Ensembl"/>
</dbReference>
<feature type="binding site" evidence="9">
    <location>
        <position position="403"/>
    </location>
    <ligand>
        <name>Zn(2+)</name>
        <dbReference type="ChEBI" id="CHEBI:29105"/>
        <note>catalytic</note>
    </ligand>
</feature>
<dbReference type="SUPFAM" id="SSF57552">
    <property type="entry name" value="Blood coagulation inhibitor (disintegrin)"/>
    <property type="match status" value="1"/>
</dbReference>
<dbReference type="Pfam" id="PF08516">
    <property type="entry name" value="ADAM_CR"/>
    <property type="match status" value="1"/>
</dbReference>
<evidence type="ECO:0000256" key="6">
    <source>
        <dbReference type="ARBA" id="ARBA00023157"/>
    </source>
</evidence>
<dbReference type="FunFam" id="3.40.390.10:FF:000002">
    <property type="entry name" value="Disintegrin and metalloproteinase domain-containing protein 22"/>
    <property type="match status" value="1"/>
</dbReference>
<keyword evidence="4 10" id="KW-1133">Transmembrane helix</keyword>
<keyword evidence="3 10" id="KW-0812">Transmembrane</keyword>
<name>A0A3B3CZK7_ORYME</name>
<protein>
    <submittedName>
        <fullName evidence="14">ADAM metallopeptidase domain 8a</fullName>
    </submittedName>
</protein>
<reference evidence="14" key="1">
    <citation type="submission" date="2025-08" db="UniProtKB">
        <authorList>
            <consortium name="Ensembl"/>
        </authorList>
    </citation>
    <scope>IDENTIFICATION</scope>
</reference>
<dbReference type="GO" id="GO:0051044">
    <property type="term" value="P:positive regulation of membrane protein ectodomain proteolysis"/>
    <property type="evidence" value="ECO:0007669"/>
    <property type="project" value="TreeGrafter"/>
</dbReference>
<feature type="binding site" evidence="9">
    <location>
        <position position="397"/>
    </location>
    <ligand>
        <name>Zn(2+)</name>
        <dbReference type="ChEBI" id="CHEBI:29105"/>
        <note>catalytic</note>
    </ligand>
</feature>
<dbReference type="SMART" id="SM00050">
    <property type="entry name" value="DISIN"/>
    <property type="match status" value="1"/>
</dbReference>
<dbReference type="Gene3D" id="3.40.390.10">
    <property type="entry name" value="Collagenase (Catalytic Domain)"/>
    <property type="match status" value="1"/>
</dbReference>
<dbReference type="Gene3D" id="4.10.70.10">
    <property type="entry name" value="Disintegrin domain"/>
    <property type="match status" value="1"/>
</dbReference>
<dbReference type="GO" id="GO:0006508">
    <property type="term" value="P:proteolysis"/>
    <property type="evidence" value="ECO:0007669"/>
    <property type="project" value="InterPro"/>
</dbReference>
<evidence type="ECO:0000256" key="3">
    <source>
        <dbReference type="ARBA" id="ARBA00022692"/>
    </source>
</evidence>
<sequence>MKLNKLRHRHDITQQMGGDLRTFLSDFLLSMTESVRQSNMTHWGCLIWIFFLLQGVVAADVGTLPHVSKYQTVIPQRLKDLSLIKDTAAHVKYPDVLQYSLSIEGGKYTLHLEKNRDLVGNNFTVISYSDDGAKVSSTPDLGVHCYYHGHVVGVEESSASIGLCSGMKGFVTLRNQMYLIEPLASEEAGKLDNRENPKLYRDEGPHAVYNYKHLRRKRSSCSHGNTTTFYDHGARPSGLFQLGSLKSRAQTKQYAEKPRTVELVVVVDYSEYKNYRSKKTIESRVLEIANHVDKLYRPVGVRVMLVGLVIWSNKDQIEVSSNPDQTLIRFLEWRQQNLVQKIKHDNAQFITGIDFEGSTVGLANTNAMCTSNSGAVNEDHNTNAIGVASTIAHEMGHNLGLTHDTENCVCGSYTSKKGCIMAESVGIVYPEQFSSCSKLQLNKFLEEYNPACLLDTPSTSRIYGGPVCGNAFLEPGEECDCGSAKECTNPCCNATTCKLNVGAQCAEGECCHNCQLKPTGSICRPKAGDCDLAEYCTGFSSSCPADTFAQNGLWCNGGKGYCYNGNCPSRQEHCKRLWGPDAEVAADECFIRHGNCRKFSQRCTVRDQFCGTLFCSGGWKFPVTSMKSYYVVGNGVTCNEATMKPEDNYPSDLGMVPTGTKCGNNMVCYNNRCEDIRNIKAYGKNDCSSKCNNHGVCNHESKCHCDPGWAPPFCDVRQSELTQDPSSIVVVVSVIIGLLLLLVLVVVSLMCYTRKRAPSKRWLTTLGQSNPVFRSSGTRGAPPVGSKAISQPVFLESSATQACKPLSFPPNRFDRAMKPCRAAPEPPKYTPAIPQSTRKYQDLTQPTAVSRLPIYAENKPRPPSRPLPPLTAKPIMKPKLPTPPVKPKPSAVLSSLPHTQLVRIQILVRQTFLKPKKALLFIRLCVVFDIVSGCRKHYAMNLSLFFSDLKTSHLTYKAALEETDH</sequence>
<dbReference type="Pfam" id="PF01562">
    <property type="entry name" value="Pep_M12B_propep"/>
    <property type="match status" value="1"/>
</dbReference>
<evidence type="ECO:0000256" key="4">
    <source>
        <dbReference type="ARBA" id="ARBA00022989"/>
    </source>
</evidence>
<proteinExistence type="predicted"/>
<dbReference type="Gene3D" id="2.60.120.260">
    <property type="entry name" value="Galactose-binding domain-like"/>
    <property type="match status" value="1"/>
</dbReference>
<feature type="disulfide bond" evidence="8">
    <location>
        <begin position="705"/>
        <end position="714"/>
    </location>
</feature>
<reference evidence="14" key="2">
    <citation type="submission" date="2025-09" db="UniProtKB">
        <authorList>
            <consortium name="Ensembl"/>
        </authorList>
    </citation>
    <scope>IDENTIFICATION</scope>
</reference>
<dbReference type="PROSITE" id="PS50214">
    <property type="entry name" value="DISINTEGRIN_2"/>
    <property type="match status" value="1"/>
</dbReference>
<feature type="domain" description="Disintegrin" evidence="12">
    <location>
        <begin position="465"/>
        <end position="551"/>
    </location>
</feature>
<dbReference type="PANTHER" id="PTHR11905:SF20">
    <property type="entry name" value="DISINTEGRIN AND METALLOPROTEINASE DOMAIN-CONTAINING PROTEIN 8"/>
    <property type="match status" value="1"/>
</dbReference>
<dbReference type="GO" id="GO:0050839">
    <property type="term" value="F:cell adhesion molecule binding"/>
    <property type="evidence" value="ECO:0007669"/>
    <property type="project" value="TreeGrafter"/>
</dbReference>
<comment type="caution">
    <text evidence="8">Lacks conserved residue(s) required for the propagation of feature annotation.</text>
</comment>
<dbReference type="InterPro" id="IPR018358">
    <property type="entry name" value="Disintegrin_CS"/>
</dbReference>
<keyword evidence="2 8" id="KW-0245">EGF-like domain</keyword>
<dbReference type="InterPro" id="IPR006586">
    <property type="entry name" value="ADAM_Cys-rich"/>
</dbReference>
<accession>A0A3B3CZK7</accession>
<evidence type="ECO:0000313" key="14">
    <source>
        <dbReference type="Ensembl" id="ENSOMEP00000022619.1"/>
    </source>
</evidence>
<evidence type="ECO:0000256" key="5">
    <source>
        <dbReference type="ARBA" id="ARBA00023136"/>
    </source>
</evidence>
<dbReference type="Pfam" id="PF01421">
    <property type="entry name" value="Reprolysin"/>
    <property type="match status" value="1"/>
</dbReference>